<name>A0A251U7R0_HELAN</name>
<reference evidence="2" key="2">
    <citation type="submission" date="2017-02" db="EMBL/GenBank/DDBJ databases">
        <title>Sunflower complete genome.</title>
        <authorList>
            <person name="Langlade N."/>
            <person name="Munos S."/>
        </authorList>
    </citation>
    <scope>NUCLEOTIDE SEQUENCE [LARGE SCALE GENOMIC DNA]</scope>
    <source>
        <tissue evidence="2">Leaves</tissue>
    </source>
</reference>
<dbReference type="Gramene" id="mRNA:HanXRQr2_Chr08g0351141">
    <property type="protein sequence ID" value="mRNA:HanXRQr2_Chr08g0351141"/>
    <property type="gene ID" value="HanXRQr2_Chr08g0351141"/>
</dbReference>
<dbReference type="EMBL" id="CM007897">
    <property type="protein sequence ID" value="OTG19388.1"/>
    <property type="molecule type" value="Genomic_DNA"/>
</dbReference>
<dbReference type="EMBL" id="MNCJ02000323">
    <property type="protein sequence ID" value="KAF5796413.1"/>
    <property type="molecule type" value="Genomic_DNA"/>
</dbReference>
<dbReference type="AlphaFoldDB" id="A0A251U7R0"/>
<evidence type="ECO:0000313" key="2">
    <source>
        <dbReference type="EMBL" id="OTG19388.1"/>
    </source>
</evidence>
<organism evidence="2 3">
    <name type="scientific">Helianthus annuus</name>
    <name type="common">Common sunflower</name>
    <dbReference type="NCBI Taxonomy" id="4232"/>
    <lineage>
        <taxon>Eukaryota</taxon>
        <taxon>Viridiplantae</taxon>
        <taxon>Streptophyta</taxon>
        <taxon>Embryophyta</taxon>
        <taxon>Tracheophyta</taxon>
        <taxon>Spermatophyta</taxon>
        <taxon>Magnoliopsida</taxon>
        <taxon>eudicotyledons</taxon>
        <taxon>Gunneridae</taxon>
        <taxon>Pentapetalae</taxon>
        <taxon>asterids</taxon>
        <taxon>campanulids</taxon>
        <taxon>Asterales</taxon>
        <taxon>Asteraceae</taxon>
        <taxon>Asteroideae</taxon>
        <taxon>Heliantheae alliance</taxon>
        <taxon>Heliantheae</taxon>
        <taxon>Helianthus</taxon>
    </lineage>
</organism>
<protein>
    <submittedName>
        <fullName evidence="2">Uncharacterized protein</fullName>
    </submittedName>
</protein>
<evidence type="ECO:0000313" key="3">
    <source>
        <dbReference type="Proteomes" id="UP000215914"/>
    </source>
</evidence>
<proteinExistence type="predicted"/>
<sequence>MGRASRLSKALRTEKTVLAITSSFQLRFLHRFRLRVLVSSKFQLVFTPRTLQSTQDTIIYKTKMTQNNSNYYTNYT</sequence>
<keyword evidence="3" id="KW-1185">Reference proteome</keyword>
<reference evidence="1" key="3">
    <citation type="submission" date="2020-06" db="EMBL/GenBank/DDBJ databases">
        <title>Helianthus annuus Genome sequencing and assembly Release 2.</title>
        <authorList>
            <person name="Gouzy J."/>
            <person name="Langlade N."/>
            <person name="Munos S."/>
        </authorList>
    </citation>
    <scope>NUCLEOTIDE SEQUENCE</scope>
    <source>
        <tissue evidence="1">Leaves</tissue>
    </source>
</reference>
<reference evidence="1 3" key="1">
    <citation type="journal article" date="2017" name="Nature">
        <title>The sunflower genome provides insights into oil metabolism, flowering and Asterid evolution.</title>
        <authorList>
            <person name="Badouin H."/>
            <person name="Gouzy J."/>
            <person name="Grassa C.J."/>
            <person name="Murat F."/>
            <person name="Staton S.E."/>
            <person name="Cottret L."/>
            <person name="Lelandais-Briere C."/>
            <person name="Owens G.L."/>
            <person name="Carrere S."/>
            <person name="Mayjonade B."/>
            <person name="Legrand L."/>
            <person name="Gill N."/>
            <person name="Kane N.C."/>
            <person name="Bowers J.E."/>
            <person name="Hubner S."/>
            <person name="Bellec A."/>
            <person name="Berard A."/>
            <person name="Berges H."/>
            <person name="Blanchet N."/>
            <person name="Boniface M.C."/>
            <person name="Brunel D."/>
            <person name="Catrice O."/>
            <person name="Chaidir N."/>
            <person name="Claudel C."/>
            <person name="Donnadieu C."/>
            <person name="Faraut T."/>
            <person name="Fievet G."/>
            <person name="Helmstetter N."/>
            <person name="King M."/>
            <person name="Knapp S.J."/>
            <person name="Lai Z."/>
            <person name="Le Paslier M.C."/>
            <person name="Lippi Y."/>
            <person name="Lorenzon L."/>
            <person name="Mandel J.R."/>
            <person name="Marage G."/>
            <person name="Marchand G."/>
            <person name="Marquand E."/>
            <person name="Bret-Mestries E."/>
            <person name="Morien E."/>
            <person name="Nambeesan S."/>
            <person name="Nguyen T."/>
            <person name="Pegot-Espagnet P."/>
            <person name="Pouilly N."/>
            <person name="Raftis F."/>
            <person name="Sallet E."/>
            <person name="Schiex T."/>
            <person name="Thomas J."/>
            <person name="Vandecasteele C."/>
            <person name="Vares D."/>
            <person name="Vear F."/>
            <person name="Vautrin S."/>
            <person name="Crespi M."/>
            <person name="Mangin B."/>
            <person name="Burke J.M."/>
            <person name="Salse J."/>
            <person name="Munos S."/>
            <person name="Vincourt P."/>
            <person name="Rieseberg L.H."/>
            <person name="Langlade N.B."/>
        </authorList>
    </citation>
    <scope>NUCLEOTIDE SEQUENCE [LARGE SCALE GENOMIC DNA]</scope>
    <source>
        <strain evidence="3">cv. SF193</strain>
        <tissue evidence="1">Leaves</tissue>
    </source>
</reference>
<dbReference type="Proteomes" id="UP000215914">
    <property type="component" value="Chromosome 8"/>
</dbReference>
<evidence type="ECO:0000313" key="1">
    <source>
        <dbReference type="EMBL" id="KAF5796413.1"/>
    </source>
</evidence>
<gene>
    <name evidence="2" type="ORF">HannXRQ_Chr08g0233531</name>
    <name evidence="1" type="ORF">HanXRQr2_Chr08g0351141</name>
</gene>
<dbReference type="InParanoid" id="A0A251U7R0"/>
<accession>A0A251U7R0</accession>